<reference evidence="2" key="2">
    <citation type="submission" date="2025-09" db="UniProtKB">
        <authorList>
            <consortium name="Ensembl"/>
        </authorList>
    </citation>
    <scope>IDENTIFICATION</scope>
</reference>
<feature type="chain" id="PRO_5034974279" evidence="1">
    <location>
        <begin position="21"/>
        <end position="176"/>
    </location>
</feature>
<protein>
    <submittedName>
        <fullName evidence="2">Uncharacterized protein</fullName>
    </submittedName>
</protein>
<evidence type="ECO:0000313" key="2">
    <source>
        <dbReference type="Ensembl" id="ENSCLMP00005042630.1"/>
    </source>
</evidence>
<reference evidence="2" key="1">
    <citation type="submission" date="2025-08" db="UniProtKB">
        <authorList>
            <consortium name="Ensembl"/>
        </authorList>
    </citation>
    <scope>IDENTIFICATION</scope>
</reference>
<dbReference type="Proteomes" id="UP000694565">
    <property type="component" value="Unplaced"/>
</dbReference>
<keyword evidence="3" id="KW-1185">Reference proteome</keyword>
<dbReference type="GeneTree" id="ENSGT01140000285689"/>
<evidence type="ECO:0000313" key="3">
    <source>
        <dbReference type="Proteomes" id="UP000694565"/>
    </source>
</evidence>
<dbReference type="AlphaFoldDB" id="A0A8C3AJA7"/>
<sequence length="176" mass="18728">MDHLLAALVILFLSCPNFTSFSVGSPVYGVQNNLAGTGPMDLSPAGTNTHIGEAVTLTAPWRGAEAHRGEHTCSRAPQHQDDVVVHSVRPSSDDASGRDFKFVLIEKDNVAARKEAERLVMTKDTGKQFMSAAPAHASGNTTSYQVLLLSATQKVATKDKATYAGTGYGPTFPLQL</sequence>
<organism evidence="2 3">
    <name type="scientific">Cyclopterus lumpus</name>
    <name type="common">Lumpsucker</name>
    <dbReference type="NCBI Taxonomy" id="8103"/>
    <lineage>
        <taxon>Eukaryota</taxon>
        <taxon>Metazoa</taxon>
        <taxon>Chordata</taxon>
        <taxon>Craniata</taxon>
        <taxon>Vertebrata</taxon>
        <taxon>Euteleostomi</taxon>
        <taxon>Actinopterygii</taxon>
        <taxon>Neopterygii</taxon>
        <taxon>Teleostei</taxon>
        <taxon>Neoteleostei</taxon>
        <taxon>Acanthomorphata</taxon>
        <taxon>Eupercaria</taxon>
        <taxon>Perciformes</taxon>
        <taxon>Cottioidei</taxon>
        <taxon>Cottales</taxon>
        <taxon>Cyclopteridae</taxon>
        <taxon>Cyclopterus</taxon>
    </lineage>
</organism>
<evidence type="ECO:0000256" key="1">
    <source>
        <dbReference type="SAM" id="SignalP"/>
    </source>
</evidence>
<accession>A0A8C3AJA7</accession>
<proteinExistence type="predicted"/>
<dbReference type="Ensembl" id="ENSCLMT00005044157.1">
    <property type="protein sequence ID" value="ENSCLMP00005042630.1"/>
    <property type="gene ID" value="ENSCLMG00005019848.1"/>
</dbReference>
<name>A0A8C3AJA7_CYCLU</name>
<keyword evidence="1" id="KW-0732">Signal</keyword>
<feature type="signal peptide" evidence="1">
    <location>
        <begin position="1"/>
        <end position="20"/>
    </location>
</feature>